<organism evidence="1 2">
    <name type="scientific">Thecamonas trahens ATCC 50062</name>
    <dbReference type="NCBI Taxonomy" id="461836"/>
    <lineage>
        <taxon>Eukaryota</taxon>
        <taxon>Apusozoa</taxon>
        <taxon>Apusomonadida</taxon>
        <taxon>Apusomonadidae</taxon>
        <taxon>Thecamonas</taxon>
    </lineage>
</organism>
<sequence length="107" mass="12100">MSSGPFHYRRFHRSGKSYRTMNANNDVNVRQLRSSLTVRTAPYCCSYDGGDDVCDMQVKSLEVVAKWKMMYAADTIPVPCLGSSDLPPLAGISFRRAFARQCHSPYR</sequence>
<dbReference type="Proteomes" id="UP000054408">
    <property type="component" value="Unassembled WGS sequence"/>
</dbReference>
<evidence type="ECO:0000313" key="1">
    <source>
        <dbReference type="EMBL" id="KNC46947.1"/>
    </source>
</evidence>
<dbReference type="GeneID" id="25569678"/>
<gene>
    <name evidence="1" type="ORF">AMSG_11763</name>
</gene>
<evidence type="ECO:0000313" key="2">
    <source>
        <dbReference type="Proteomes" id="UP000054408"/>
    </source>
</evidence>
<reference evidence="1 2" key="1">
    <citation type="submission" date="2010-05" db="EMBL/GenBank/DDBJ databases">
        <title>The Genome Sequence of Thecamonas trahens ATCC 50062.</title>
        <authorList>
            <consortium name="The Broad Institute Genome Sequencing Platform"/>
            <person name="Russ C."/>
            <person name="Cuomo C."/>
            <person name="Shea T."/>
            <person name="Young S.K."/>
            <person name="Zeng Q."/>
            <person name="Koehrsen M."/>
            <person name="Haas B."/>
            <person name="Borodovsky M."/>
            <person name="Guigo R."/>
            <person name="Alvarado L."/>
            <person name="Berlin A."/>
            <person name="Bochicchio J."/>
            <person name="Borenstein D."/>
            <person name="Chapman S."/>
            <person name="Chen Z."/>
            <person name="Freedman E."/>
            <person name="Gellesch M."/>
            <person name="Goldberg J."/>
            <person name="Griggs A."/>
            <person name="Gujja S."/>
            <person name="Heilman E."/>
            <person name="Heiman D."/>
            <person name="Hepburn T."/>
            <person name="Howarth C."/>
            <person name="Jen D."/>
            <person name="Larson L."/>
            <person name="Mehta T."/>
            <person name="Park D."/>
            <person name="Pearson M."/>
            <person name="Roberts A."/>
            <person name="Saif S."/>
            <person name="Shenoy N."/>
            <person name="Sisk P."/>
            <person name="Stolte C."/>
            <person name="Sykes S."/>
            <person name="Thomson T."/>
            <person name="Walk T."/>
            <person name="White J."/>
            <person name="Yandava C."/>
            <person name="Burger G."/>
            <person name="Gray M.W."/>
            <person name="Holland P.W.H."/>
            <person name="King N."/>
            <person name="Lang F.B.F."/>
            <person name="Roger A.J."/>
            <person name="Ruiz-Trillo I."/>
            <person name="Lander E."/>
            <person name="Nusbaum C."/>
        </authorList>
    </citation>
    <scope>NUCLEOTIDE SEQUENCE [LARGE SCALE GENOMIC DNA]</scope>
    <source>
        <strain evidence="1 2">ATCC 50062</strain>
    </source>
</reference>
<protein>
    <submittedName>
        <fullName evidence="1">Uncharacterized protein</fullName>
    </submittedName>
</protein>
<name>A0A0L0D3N6_THETB</name>
<keyword evidence="2" id="KW-1185">Reference proteome</keyword>
<proteinExistence type="predicted"/>
<dbReference type="AlphaFoldDB" id="A0A0L0D3N6"/>
<accession>A0A0L0D3N6</accession>
<dbReference type="EMBL" id="GL349444">
    <property type="protein sequence ID" value="KNC46947.1"/>
    <property type="molecule type" value="Genomic_DNA"/>
</dbReference>
<dbReference type="RefSeq" id="XP_013760261.1">
    <property type="nucleotide sequence ID" value="XM_013904807.1"/>
</dbReference>